<keyword evidence="3" id="KW-0645">Protease</keyword>
<evidence type="ECO:0000313" key="4">
    <source>
        <dbReference type="Proteomes" id="UP000193309"/>
    </source>
</evidence>
<dbReference type="EMBL" id="FXAR01000003">
    <property type="protein sequence ID" value="SMG20600.1"/>
    <property type="molecule type" value="Genomic_DNA"/>
</dbReference>
<evidence type="ECO:0000256" key="1">
    <source>
        <dbReference type="SAM" id="Phobius"/>
    </source>
</evidence>
<dbReference type="AlphaFoldDB" id="A0A1X7J005"/>
<feature type="transmembrane region" description="Helical" evidence="1">
    <location>
        <begin position="160"/>
        <end position="179"/>
    </location>
</feature>
<dbReference type="InterPro" id="IPR052710">
    <property type="entry name" value="CAAX_protease"/>
</dbReference>
<gene>
    <name evidence="3" type="ORF">SAMN06295981_1105</name>
</gene>
<keyword evidence="1" id="KW-0812">Transmembrane</keyword>
<name>A0A1X7J005_9CORY</name>
<feature type="transmembrane region" description="Helical" evidence="1">
    <location>
        <begin position="116"/>
        <end position="139"/>
    </location>
</feature>
<feature type="transmembrane region" description="Helical" evidence="1">
    <location>
        <begin position="76"/>
        <end position="96"/>
    </location>
</feature>
<evidence type="ECO:0000259" key="2">
    <source>
        <dbReference type="Pfam" id="PF02517"/>
    </source>
</evidence>
<protein>
    <submittedName>
        <fullName evidence="3">CAAX protease self-immunity</fullName>
    </submittedName>
</protein>
<organism evidence="3 4">
    <name type="scientific">Corynebacterium pollutisoli</name>
    <dbReference type="NCBI Taxonomy" id="1610489"/>
    <lineage>
        <taxon>Bacteria</taxon>
        <taxon>Bacillati</taxon>
        <taxon>Actinomycetota</taxon>
        <taxon>Actinomycetes</taxon>
        <taxon>Mycobacteriales</taxon>
        <taxon>Corynebacteriaceae</taxon>
        <taxon>Corynebacterium</taxon>
    </lineage>
</organism>
<dbReference type="STRING" id="1610489.SAMN06295981_1105"/>
<feature type="domain" description="CAAX prenyl protease 2/Lysostaphin resistance protein A-like" evidence="2">
    <location>
        <begin position="122"/>
        <end position="217"/>
    </location>
</feature>
<keyword evidence="1" id="KW-1133">Transmembrane helix</keyword>
<dbReference type="GO" id="GO:0006508">
    <property type="term" value="P:proteolysis"/>
    <property type="evidence" value="ECO:0007669"/>
    <property type="project" value="UniProtKB-KW"/>
</dbReference>
<reference evidence="4" key="1">
    <citation type="submission" date="2017-04" db="EMBL/GenBank/DDBJ databases">
        <authorList>
            <person name="Varghese N."/>
            <person name="Submissions S."/>
        </authorList>
    </citation>
    <scope>NUCLEOTIDE SEQUENCE [LARGE SCALE GENOMIC DNA]</scope>
    <source>
        <strain evidence="4">VDS</strain>
    </source>
</reference>
<dbReference type="Pfam" id="PF02517">
    <property type="entry name" value="Rce1-like"/>
    <property type="match status" value="1"/>
</dbReference>
<dbReference type="GO" id="GO:0080120">
    <property type="term" value="P:CAAX-box protein maturation"/>
    <property type="evidence" value="ECO:0007669"/>
    <property type="project" value="UniProtKB-ARBA"/>
</dbReference>
<dbReference type="PANTHER" id="PTHR36435">
    <property type="entry name" value="SLR1288 PROTEIN"/>
    <property type="match status" value="1"/>
</dbReference>
<proteinExistence type="predicted"/>
<feature type="transmembrane region" description="Helical" evidence="1">
    <location>
        <begin position="38"/>
        <end position="55"/>
    </location>
</feature>
<accession>A0A1X7J005</accession>
<dbReference type="RefSeq" id="WP_143337536.1">
    <property type="nucleotide sequence ID" value="NZ_FXAR01000003.1"/>
</dbReference>
<keyword evidence="4" id="KW-1185">Reference proteome</keyword>
<dbReference type="InterPro" id="IPR003675">
    <property type="entry name" value="Rce1/LyrA-like_dom"/>
</dbReference>
<dbReference type="PANTHER" id="PTHR36435:SF1">
    <property type="entry name" value="CAAX AMINO TERMINAL PROTEASE FAMILY PROTEIN"/>
    <property type="match status" value="1"/>
</dbReference>
<dbReference type="GO" id="GO:0004175">
    <property type="term" value="F:endopeptidase activity"/>
    <property type="evidence" value="ECO:0007669"/>
    <property type="project" value="UniProtKB-ARBA"/>
</dbReference>
<keyword evidence="1" id="KW-0472">Membrane</keyword>
<feature type="transmembrane region" description="Helical" evidence="1">
    <location>
        <begin position="12"/>
        <end position="32"/>
    </location>
</feature>
<keyword evidence="3" id="KW-0378">Hydrolase</keyword>
<evidence type="ECO:0000313" key="3">
    <source>
        <dbReference type="EMBL" id="SMG20600.1"/>
    </source>
</evidence>
<feature type="transmembrane region" description="Helical" evidence="1">
    <location>
        <begin position="239"/>
        <end position="261"/>
    </location>
</feature>
<sequence length="264" mass="28348">MNRLTAHVTTWRAWYAVLAMSAFVLSSFAAVAGAAFTPLSFLLFAALSLLFITVASRRWPSRLDLGLRRGLTVRDIVVVLVVFAVTHLSFWLLGMVDGGAQGDQAARLFTETGLDGPLLPAVAVVVSSVVLAPVCEEILYRGAMLRPLHDSLARRGRAGLGAVIGITVSTLFFAMPHLAEDTINVMSIAYLLTGAGLGLVYVLTGSLTAAMLGHSLQSMVVFGQVLIFGRGDTDVHPLLWILVFGCPIWVYLGSQLVRVMLPPR</sequence>
<dbReference type="Proteomes" id="UP000193309">
    <property type="component" value="Unassembled WGS sequence"/>
</dbReference>
<dbReference type="OrthoDB" id="5196324at2"/>